<accession>A0A367EIU2</accession>
<keyword evidence="1" id="KW-0436">Ligase</keyword>
<dbReference type="GO" id="GO:0005524">
    <property type="term" value="F:ATP binding"/>
    <property type="evidence" value="ECO:0007669"/>
    <property type="project" value="UniProtKB-UniRule"/>
</dbReference>
<dbReference type="OrthoDB" id="150319at2"/>
<dbReference type="InterPro" id="IPR052032">
    <property type="entry name" value="ATP-dep_AA_Ligase"/>
</dbReference>
<dbReference type="GO" id="GO:0016874">
    <property type="term" value="F:ligase activity"/>
    <property type="evidence" value="ECO:0007669"/>
    <property type="project" value="UniProtKB-KW"/>
</dbReference>
<evidence type="ECO:0000256" key="1">
    <source>
        <dbReference type="ARBA" id="ARBA00022598"/>
    </source>
</evidence>
<feature type="region of interest" description="Disordered" evidence="5">
    <location>
        <begin position="422"/>
        <end position="451"/>
    </location>
</feature>
<comment type="caution">
    <text evidence="7">The sequence shown here is derived from an EMBL/GenBank/DDBJ whole genome shotgun (WGS) entry which is preliminary data.</text>
</comment>
<evidence type="ECO:0000313" key="8">
    <source>
        <dbReference type="Proteomes" id="UP000253507"/>
    </source>
</evidence>
<dbReference type="EMBL" id="QOIM01000036">
    <property type="protein sequence ID" value="RCG17555.1"/>
    <property type="molecule type" value="Genomic_DNA"/>
</dbReference>
<dbReference type="SUPFAM" id="SSF56059">
    <property type="entry name" value="Glutathione synthetase ATP-binding domain-like"/>
    <property type="match status" value="1"/>
</dbReference>
<evidence type="ECO:0000256" key="5">
    <source>
        <dbReference type="SAM" id="MobiDB-lite"/>
    </source>
</evidence>
<protein>
    <recommendedName>
        <fullName evidence="6">ATP-grasp domain-containing protein</fullName>
    </recommendedName>
</protein>
<evidence type="ECO:0000256" key="3">
    <source>
        <dbReference type="ARBA" id="ARBA00022840"/>
    </source>
</evidence>
<dbReference type="InterPro" id="IPR011761">
    <property type="entry name" value="ATP-grasp"/>
</dbReference>
<keyword evidence="2 4" id="KW-0547">Nucleotide-binding</keyword>
<proteinExistence type="predicted"/>
<dbReference type="RefSeq" id="WP_114016465.1">
    <property type="nucleotide sequence ID" value="NZ_QOIM01000036.1"/>
</dbReference>
<dbReference type="PROSITE" id="PS50975">
    <property type="entry name" value="ATP_GRASP"/>
    <property type="match status" value="1"/>
</dbReference>
<dbReference type="Gene3D" id="3.30.1490.20">
    <property type="entry name" value="ATP-grasp fold, A domain"/>
    <property type="match status" value="1"/>
</dbReference>
<gene>
    <name evidence="7" type="ORF">DQ392_16985</name>
</gene>
<organism evidence="7 8">
    <name type="scientific">Streptomyces reniochalinae</name>
    <dbReference type="NCBI Taxonomy" id="2250578"/>
    <lineage>
        <taxon>Bacteria</taxon>
        <taxon>Bacillati</taxon>
        <taxon>Actinomycetota</taxon>
        <taxon>Actinomycetes</taxon>
        <taxon>Kitasatosporales</taxon>
        <taxon>Streptomycetaceae</taxon>
        <taxon>Streptomyces</taxon>
    </lineage>
</organism>
<dbReference type="Gene3D" id="3.40.50.20">
    <property type="match status" value="1"/>
</dbReference>
<evidence type="ECO:0000256" key="2">
    <source>
        <dbReference type="ARBA" id="ARBA00022741"/>
    </source>
</evidence>
<dbReference type="InterPro" id="IPR005479">
    <property type="entry name" value="CPAse_ATP-bd"/>
</dbReference>
<dbReference type="Gene3D" id="3.30.470.20">
    <property type="entry name" value="ATP-grasp fold, B domain"/>
    <property type="match status" value="1"/>
</dbReference>
<dbReference type="Pfam" id="PF02786">
    <property type="entry name" value="CPSase_L_D2"/>
    <property type="match status" value="1"/>
</dbReference>
<feature type="domain" description="ATP-grasp" evidence="6">
    <location>
        <begin position="129"/>
        <end position="329"/>
    </location>
</feature>
<keyword evidence="3 4" id="KW-0067">ATP-binding</keyword>
<dbReference type="AlphaFoldDB" id="A0A367EIU2"/>
<reference evidence="7 8" key="1">
    <citation type="submission" date="2018-06" db="EMBL/GenBank/DDBJ databases">
        <title>Streptomyces reniochalinae sp. nov. and Streptomyces diacarnus sp. nov. from marine sponges.</title>
        <authorList>
            <person name="Li L."/>
        </authorList>
    </citation>
    <scope>NUCLEOTIDE SEQUENCE [LARGE SCALE GENOMIC DNA]</scope>
    <source>
        <strain evidence="7 8">LHW50302</strain>
    </source>
</reference>
<dbReference type="PANTHER" id="PTHR43585">
    <property type="entry name" value="FUMIPYRROLE BIOSYNTHESIS PROTEIN C"/>
    <property type="match status" value="1"/>
</dbReference>
<dbReference type="InterPro" id="IPR013815">
    <property type="entry name" value="ATP_grasp_subdomain_1"/>
</dbReference>
<dbReference type="Proteomes" id="UP000253507">
    <property type="component" value="Unassembled WGS sequence"/>
</dbReference>
<evidence type="ECO:0000313" key="7">
    <source>
        <dbReference type="EMBL" id="RCG17555.1"/>
    </source>
</evidence>
<keyword evidence="8" id="KW-1185">Reference proteome</keyword>
<sequence>MSVLVLHRNPLAAFPYRRWLNGEAPGIEDSSPYRGDIVVLAARDKIESAGEQLPGAGGHDFTHLELFDTLDDERVHSRAFALAQEYRITHVIAHHEADVALAARLREHLGLDGAWSADIAPFRDKVLMKRLAQRAGIEVAPHTAPCTAEQARDFAARHGFPVVLKDRAGYNSVGLSIIADREELELRLARDYRDGARDDLLIEGFVPGRMCHVDGLVADSRMVAAWPSQYQYDLASFGTDPGPRIDLTLERDDPLTPRLLRLVEQTLTALKPESSRLDTHAFHAEVFHTPDDRLVLCEIAARSGGAKIRDVFETLFGIQLAVQVTRAEAGLSLPAVEGAVDDSGLLLPRCMSGQVLTMKRPGLVRSLPAVPDDAWVRGFWLFAEEGQVIAPAAGSADFLMAAVGSAPTRRACERRLRALGDRAAGQTKIVPLPAEGPPPRRERGAHRTEAS</sequence>
<dbReference type="PANTHER" id="PTHR43585:SF2">
    <property type="entry name" value="ATP-GRASP ENZYME FSQD"/>
    <property type="match status" value="1"/>
</dbReference>
<evidence type="ECO:0000259" key="6">
    <source>
        <dbReference type="PROSITE" id="PS50975"/>
    </source>
</evidence>
<feature type="compositionally biased region" description="Basic and acidic residues" evidence="5">
    <location>
        <begin position="438"/>
        <end position="451"/>
    </location>
</feature>
<dbReference type="GO" id="GO:0046872">
    <property type="term" value="F:metal ion binding"/>
    <property type="evidence" value="ECO:0007669"/>
    <property type="project" value="InterPro"/>
</dbReference>
<evidence type="ECO:0000256" key="4">
    <source>
        <dbReference type="PROSITE-ProRule" id="PRU00409"/>
    </source>
</evidence>
<name>A0A367EIU2_9ACTN</name>